<dbReference type="Pfam" id="PF05730">
    <property type="entry name" value="CFEM"/>
    <property type="match status" value="1"/>
</dbReference>
<dbReference type="InterPro" id="IPR049326">
    <property type="entry name" value="Rhodopsin_dom_fungi"/>
</dbReference>
<protein>
    <submittedName>
        <fullName evidence="19">Putative CFEM domain-containing protein</fullName>
    </submittedName>
</protein>
<accession>A0A066X5H7</accession>
<comment type="caution">
    <text evidence="19">The sequence shown here is derived from an EMBL/GenBank/DDBJ whole genome shotgun (WGS) entry which is preliminary data.</text>
</comment>
<feature type="transmembrane region" description="Helical" evidence="16">
    <location>
        <begin position="100"/>
        <end position="117"/>
    </location>
</feature>
<feature type="transmembrane region" description="Helical" evidence="16">
    <location>
        <begin position="177"/>
        <end position="200"/>
    </location>
</feature>
<sequence length="481" mass="52629">MVAVRISALLACFFMLGSIVRALDPTPPQVLPPCAVQCTLQELGQTICSVTDQTCMCNDRVFCGYVQSCIFANCTVKEMLVAKNYTSTLCNDPVAKKDNVIPSIQMALFMFTTLVIITRIGHKCMRISPWGWDDTTIMIAYLAFAALTPVGFVTAVAGAGRDVWYLSASQISLGLRMFFISTFLYVLGLAFIKASILFLYLRIFPDHRFRMVLWFTQAFNLLLYISFLITALVSCQPLHYAWEGWTGETEGRCYSTNPPALSHGALNFILDVWMLLLPASQIYKLNVPLKQKLDVMSMFSMGIFLTAVSGYRIKVIRPFGAFLDSDGQIPPTLRHAPPTFCPSINVASSLVPNFHLVCHRARRGHLCGLPPEHTSVLGDSAAKNPPVHAHFVAVAGVRQGLDGLRANLANDVRDPRAAVTRGHARCIVNVGLSGRGNGKDKNQPDRLGQRDSSAGGRNQLDDGSPRKAVRVAAEGGIQGTA</sequence>
<dbReference type="STRING" id="1173701.A0A066X5H7"/>
<evidence type="ECO:0000256" key="5">
    <source>
        <dbReference type="ARBA" id="ARBA00022525"/>
    </source>
</evidence>
<feature type="disulfide bond" evidence="14">
    <location>
        <begin position="48"/>
        <end position="55"/>
    </location>
</feature>
<feature type="chain" id="PRO_5001629896" evidence="17">
    <location>
        <begin position="23"/>
        <end position="481"/>
    </location>
</feature>
<dbReference type="EMBL" id="JMSE01001284">
    <property type="protein sequence ID" value="KDN62944.1"/>
    <property type="molecule type" value="Genomic_DNA"/>
</dbReference>
<name>A0A066X5H7_COLSU</name>
<feature type="domain" description="CFEM" evidence="18">
    <location>
        <begin position="5"/>
        <end position="117"/>
    </location>
</feature>
<keyword evidence="14" id="KW-0349">Heme</keyword>
<dbReference type="HOGENOM" id="CLU_567417_0_0_1"/>
<feature type="disulfide bond" evidence="14">
    <location>
        <begin position="38"/>
        <end position="69"/>
    </location>
</feature>
<evidence type="ECO:0000256" key="3">
    <source>
        <dbReference type="ARBA" id="ARBA00004613"/>
    </source>
</evidence>
<feature type="compositionally biased region" description="Basic and acidic residues" evidence="15">
    <location>
        <begin position="437"/>
        <end position="449"/>
    </location>
</feature>
<evidence type="ECO:0000256" key="14">
    <source>
        <dbReference type="PROSITE-ProRule" id="PRU01356"/>
    </source>
</evidence>
<evidence type="ECO:0000256" key="2">
    <source>
        <dbReference type="ARBA" id="ARBA00004589"/>
    </source>
</evidence>
<keyword evidence="8 17" id="KW-0732">Signal</keyword>
<keyword evidence="6" id="KW-0325">Glycoprotein</keyword>
<dbReference type="Proteomes" id="UP000027238">
    <property type="component" value="Unassembled WGS sequence"/>
</dbReference>
<dbReference type="PANTHER" id="PTHR33048">
    <property type="entry name" value="PTH11-LIKE INTEGRAL MEMBRANE PROTEIN (AFU_ORTHOLOGUE AFUA_5G11245)"/>
    <property type="match status" value="1"/>
</dbReference>
<evidence type="ECO:0000256" key="9">
    <source>
        <dbReference type="ARBA" id="ARBA00022989"/>
    </source>
</evidence>
<dbReference type="PROSITE" id="PS52012">
    <property type="entry name" value="CFEM"/>
    <property type="match status" value="1"/>
</dbReference>
<dbReference type="eggNOG" id="ENOG502RA16">
    <property type="taxonomic scope" value="Eukaryota"/>
</dbReference>
<evidence type="ECO:0000256" key="10">
    <source>
        <dbReference type="ARBA" id="ARBA00023136"/>
    </source>
</evidence>
<keyword evidence="6" id="KW-0336">GPI-anchor</keyword>
<dbReference type="Pfam" id="PF20684">
    <property type="entry name" value="Fung_rhodopsin"/>
    <property type="match status" value="1"/>
</dbReference>
<feature type="region of interest" description="Disordered" evidence="15">
    <location>
        <begin position="430"/>
        <end position="481"/>
    </location>
</feature>
<keyword evidence="10 16" id="KW-0472">Membrane</keyword>
<evidence type="ECO:0000256" key="15">
    <source>
        <dbReference type="SAM" id="MobiDB-lite"/>
    </source>
</evidence>
<dbReference type="PANTHER" id="PTHR33048:SF143">
    <property type="entry name" value="EXTRACELLULAR MEMBRANE PROTEIN CFEM DOMAIN-CONTAINING PROTEIN-RELATED"/>
    <property type="match status" value="1"/>
</dbReference>
<evidence type="ECO:0000313" key="19">
    <source>
        <dbReference type="EMBL" id="KDN62944.1"/>
    </source>
</evidence>
<dbReference type="InterPro" id="IPR008427">
    <property type="entry name" value="Extracellular_membr_CFEM_dom"/>
</dbReference>
<dbReference type="SMART" id="SM00747">
    <property type="entry name" value="CFEM"/>
    <property type="match status" value="1"/>
</dbReference>
<organism evidence="19 20">
    <name type="scientific">Colletotrichum sublineola</name>
    <name type="common">Sorghum anthracnose fungus</name>
    <dbReference type="NCBI Taxonomy" id="1173701"/>
    <lineage>
        <taxon>Eukaryota</taxon>
        <taxon>Fungi</taxon>
        <taxon>Dikarya</taxon>
        <taxon>Ascomycota</taxon>
        <taxon>Pezizomycotina</taxon>
        <taxon>Sordariomycetes</taxon>
        <taxon>Hypocreomycetidae</taxon>
        <taxon>Glomerellales</taxon>
        <taxon>Glomerellaceae</taxon>
        <taxon>Colletotrichum</taxon>
        <taxon>Colletotrichum graminicola species complex</taxon>
    </lineage>
</organism>
<evidence type="ECO:0000256" key="16">
    <source>
        <dbReference type="SAM" id="Phobius"/>
    </source>
</evidence>
<proteinExistence type="inferred from homology"/>
<evidence type="ECO:0000259" key="18">
    <source>
        <dbReference type="PROSITE" id="PS52012"/>
    </source>
</evidence>
<evidence type="ECO:0000313" key="20">
    <source>
        <dbReference type="Proteomes" id="UP000027238"/>
    </source>
</evidence>
<evidence type="ECO:0000256" key="8">
    <source>
        <dbReference type="ARBA" id="ARBA00022729"/>
    </source>
</evidence>
<keyword evidence="7 16" id="KW-0812">Transmembrane</keyword>
<keyword evidence="12" id="KW-0449">Lipoprotein</keyword>
<comment type="similarity">
    <text evidence="13">Belongs to the SAT4 family.</text>
</comment>
<feature type="disulfide bond" evidence="14">
    <location>
        <begin position="57"/>
        <end position="90"/>
    </location>
</feature>
<feature type="signal peptide" evidence="17">
    <location>
        <begin position="1"/>
        <end position="22"/>
    </location>
</feature>
<dbReference type="GO" id="GO:0005576">
    <property type="term" value="C:extracellular region"/>
    <property type="evidence" value="ECO:0007669"/>
    <property type="project" value="UniProtKB-SubCell"/>
</dbReference>
<feature type="disulfide bond" evidence="14">
    <location>
        <begin position="34"/>
        <end position="74"/>
    </location>
</feature>
<dbReference type="OrthoDB" id="2496787at2759"/>
<evidence type="ECO:0000256" key="13">
    <source>
        <dbReference type="ARBA" id="ARBA00038359"/>
    </source>
</evidence>
<keyword evidence="5" id="KW-0964">Secreted</keyword>
<evidence type="ECO:0000256" key="4">
    <source>
        <dbReference type="ARBA" id="ARBA00010031"/>
    </source>
</evidence>
<dbReference type="GO" id="GO:0098552">
    <property type="term" value="C:side of membrane"/>
    <property type="evidence" value="ECO:0007669"/>
    <property type="project" value="UniProtKB-KW"/>
</dbReference>
<dbReference type="InterPro" id="IPR052337">
    <property type="entry name" value="SAT4-like"/>
</dbReference>
<feature type="transmembrane region" description="Helical" evidence="16">
    <location>
        <begin position="212"/>
        <end position="233"/>
    </location>
</feature>
<evidence type="ECO:0000256" key="17">
    <source>
        <dbReference type="SAM" id="SignalP"/>
    </source>
</evidence>
<evidence type="ECO:0000256" key="6">
    <source>
        <dbReference type="ARBA" id="ARBA00022622"/>
    </source>
</evidence>
<comment type="similarity">
    <text evidence="4">Belongs to the RBT5 family.</text>
</comment>
<keyword evidence="14" id="KW-0479">Metal-binding</keyword>
<reference evidence="20" key="1">
    <citation type="journal article" date="2014" name="Genome Announc.">
        <title>Draft genome sequence of Colletotrichum sublineola, a destructive pathogen of cultivated sorghum.</title>
        <authorList>
            <person name="Baroncelli R."/>
            <person name="Sanz-Martin J.M."/>
            <person name="Rech G.E."/>
            <person name="Sukno S.A."/>
            <person name="Thon M.R."/>
        </authorList>
    </citation>
    <scope>NUCLEOTIDE SEQUENCE [LARGE SCALE GENOMIC DNA]</scope>
    <source>
        <strain evidence="20">TX430BB</strain>
    </source>
</reference>
<evidence type="ECO:0000256" key="1">
    <source>
        <dbReference type="ARBA" id="ARBA00004141"/>
    </source>
</evidence>
<keyword evidence="20" id="KW-1185">Reference proteome</keyword>
<evidence type="ECO:0000256" key="12">
    <source>
        <dbReference type="ARBA" id="ARBA00023288"/>
    </source>
</evidence>
<evidence type="ECO:0000256" key="11">
    <source>
        <dbReference type="ARBA" id="ARBA00023157"/>
    </source>
</evidence>
<feature type="binding site" description="axial binding residue" evidence="14">
    <location>
        <position position="52"/>
    </location>
    <ligand>
        <name>heme</name>
        <dbReference type="ChEBI" id="CHEBI:30413"/>
    </ligand>
    <ligandPart>
        <name>Fe</name>
        <dbReference type="ChEBI" id="CHEBI:18248"/>
    </ligandPart>
</feature>
<dbReference type="AlphaFoldDB" id="A0A066X5H7"/>
<feature type="transmembrane region" description="Helical" evidence="16">
    <location>
        <begin position="138"/>
        <end position="157"/>
    </location>
</feature>
<comment type="subcellular location">
    <subcellularLocation>
        <location evidence="2">Membrane</location>
        <topology evidence="2">Lipid-anchor</topology>
        <topology evidence="2">GPI-anchor</topology>
    </subcellularLocation>
    <subcellularLocation>
        <location evidence="1">Membrane</location>
        <topology evidence="1">Multi-pass membrane protein</topology>
    </subcellularLocation>
    <subcellularLocation>
        <location evidence="3">Secreted</location>
    </subcellularLocation>
</comment>
<keyword evidence="14" id="KW-0408">Iron</keyword>
<keyword evidence="11 14" id="KW-1015">Disulfide bond</keyword>
<evidence type="ECO:0000256" key="7">
    <source>
        <dbReference type="ARBA" id="ARBA00022692"/>
    </source>
</evidence>
<keyword evidence="9 16" id="KW-1133">Transmembrane helix</keyword>
<gene>
    <name evidence="19" type="ORF">CSUB01_08488</name>
</gene>
<dbReference type="GO" id="GO:0046872">
    <property type="term" value="F:metal ion binding"/>
    <property type="evidence" value="ECO:0007669"/>
    <property type="project" value="UniProtKB-UniRule"/>
</dbReference>